<dbReference type="AlphaFoldDB" id="A0A8H4QSR8"/>
<protein>
    <submittedName>
        <fullName evidence="2">Uncharacterized protein</fullName>
    </submittedName>
</protein>
<evidence type="ECO:0000313" key="3">
    <source>
        <dbReference type="Proteomes" id="UP000566819"/>
    </source>
</evidence>
<keyword evidence="3" id="KW-1185">Reference proteome</keyword>
<gene>
    <name evidence="2" type="ORF">G7Y89_g15220</name>
</gene>
<reference evidence="2 3" key="1">
    <citation type="submission" date="2020-03" db="EMBL/GenBank/DDBJ databases">
        <title>Draft Genome Sequence of Cudoniella acicularis.</title>
        <authorList>
            <person name="Buettner E."/>
            <person name="Kellner H."/>
        </authorList>
    </citation>
    <scope>NUCLEOTIDE SEQUENCE [LARGE SCALE GENOMIC DNA]</scope>
    <source>
        <strain evidence="2 3">DSM 108380</strain>
    </source>
</reference>
<dbReference type="EMBL" id="JAAMPI010002267">
    <property type="protein sequence ID" value="KAF4616188.1"/>
    <property type="molecule type" value="Genomic_DNA"/>
</dbReference>
<evidence type="ECO:0000313" key="2">
    <source>
        <dbReference type="EMBL" id="KAF4616188.1"/>
    </source>
</evidence>
<proteinExistence type="predicted"/>
<feature type="region of interest" description="Disordered" evidence="1">
    <location>
        <begin position="66"/>
        <end position="89"/>
    </location>
</feature>
<sequence>MMLGFEKLFYAKLGQSRQSQGIKSLRCIREVAEARRLLQSLVEACGNRATQPNQISSVRFKGDAEKVKLDKDNGGAHDPSRRRPGDKWKEIGADGRVRKCWIDAEKKRPNMAKRSSNQLAGREITRIDSQDPIGLTLLNGQPETPHYFNHENVPGVDVLLVYDLSAVGMGVARSTPSEREQPGFTALANGAAAGSMNVKEEISVLKREPSD</sequence>
<name>A0A8H4QSR8_9HELO</name>
<dbReference type="Proteomes" id="UP000566819">
    <property type="component" value="Unassembled WGS sequence"/>
</dbReference>
<comment type="caution">
    <text evidence="2">The sequence shown here is derived from an EMBL/GenBank/DDBJ whole genome shotgun (WGS) entry which is preliminary data.</text>
</comment>
<accession>A0A8H4QSR8</accession>
<organism evidence="2 3">
    <name type="scientific">Cudoniella acicularis</name>
    <dbReference type="NCBI Taxonomy" id="354080"/>
    <lineage>
        <taxon>Eukaryota</taxon>
        <taxon>Fungi</taxon>
        <taxon>Dikarya</taxon>
        <taxon>Ascomycota</taxon>
        <taxon>Pezizomycotina</taxon>
        <taxon>Leotiomycetes</taxon>
        <taxon>Helotiales</taxon>
        <taxon>Tricladiaceae</taxon>
        <taxon>Cudoniella</taxon>
    </lineage>
</organism>
<evidence type="ECO:0000256" key="1">
    <source>
        <dbReference type="SAM" id="MobiDB-lite"/>
    </source>
</evidence>